<dbReference type="AlphaFoldDB" id="A0AAE1HS43"/>
<reference evidence="1" key="1">
    <citation type="submission" date="2021-07" db="EMBL/GenBank/DDBJ databases">
        <authorList>
            <person name="Catto M.A."/>
            <person name="Jacobson A."/>
            <person name="Kennedy G."/>
            <person name="Labadie P."/>
            <person name="Hunt B.G."/>
            <person name="Srinivasan R."/>
        </authorList>
    </citation>
    <scope>NUCLEOTIDE SEQUENCE</scope>
    <source>
        <strain evidence="1">PL_HMW_Pooled</strain>
        <tissue evidence="1">Head</tissue>
    </source>
</reference>
<gene>
    <name evidence="1" type="ORF">KUF71_014629</name>
</gene>
<sequence>AVVRMSHDIERLRKTSLNQVIVVRKLCTLSRASVSWLEIYQTKHGFDWYPQHLITLMTSSFSSFVYPAVMLPRNNCRCDCTTLELLPQPLVFSSWIACHAIMTPHRPAICFRDEKGHLMKLLVCFQEE</sequence>
<protein>
    <submittedName>
        <fullName evidence="1">Matrix protein VP40</fullName>
    </submittedName>
</protein>
<feature type="non-terminal residue" evidence="1">
    <location>
        <position position="128"/>
    </location>
</feature>
<evidence type="ECO:0000313" key="2">
    <source>
        <dbReference type="Proteomes" id="UP001219518"/>
    </source>
</evidence>
<keyword evidence="2" id="KW-1185">Reference proteome</keyword>
<organism evidence="1 2">
    <name type="scientific">Frankliniella fusca</name>
    <dbReference type="NCBI Taxonomy" id="407009"/>
    <lineage>
        <taxon>Eukaryota</taxon>
        <taxon>Metazoa</taxon>
        <taxon>Ecdysozoa</taxon>
        <taxon>Arthropoda</taxon>
        <taxon>Hexapoda</taxon>
        <taxon>Insecta</taxon>
        <taxon>Pterygota</taxon>
        <taxon>Neoptera</taxon>
        <taxon>Paraneoptera</taxon>
        <taxon>Thysanoptera</taxon>
        <taxon>Terebrantia</taxon>
        <taxon>Thripoidea</taxon>
        <taxon>Thripidae</taxon>
        <taxon>Frankliniella</taxon>
    </lineage>
</organism>
<dbReference type="EMBL" id="JAHWGI010001260">
    <property type="protein sequence ID" value="KAK3926412.1"/>
    <property type="molecule type" value="Genomic_DNA"/>
</dbReference>
<accession>A0AAE1HS43</accession>
<reference evidence="1" key="2">
    <citation type="journal article" date="2023" name="BMC Genomics">
        <title>Pest status, molecular evolution, and epigenetic factors derived from the genome assembly of Frankliniella fusca, a thysanopteran phytovirus vector.</title>
        <authorList>
            <person name="Catto M.A."/>
            <person name="Labadie P.E."/>
            <person name="Jacobson A.L."/>
            <person name="Kennedy G.G."/>
            <person name="Srinivasan R."/>
            <person name="Hunt B.G."/>
        </authorList>
    </citation>
    <scope>NUCLEOTIDE SEQUENCE</scope>
    <source>
        <strain evidence="1">PL_HMW_Pooled</strain>
    </source>
</reference>
<proteinExistence type="predicted"/>
<dbReference type="Proteomes" id="UP001219518">
    <property type="component" value="Unassembled WGS sequence"/>
</dbReference>
<evidence type="ECO:0000313" key="1">
    <source>
        <dbReference type="EMBL" id="KAK3926412.1"/>
    </source>
</evidence>
<name>A0AAE1HS43_9NEOP</name>
<comment type="caution">
    <text evidence="1">The sequence shown here is derived from an EMBL/GenBank/DDBJ whole genome shotgun (WGS) entry which is preliminary data.</text>
</comment>